<dbReference type="InterPro" id="IPR051132">
    <property type="entry name" value="3-5_Exonuclease_domain"/>
</dbReference>
<dbReference type="GO" id="GO:0003676">
    <property type="term" value="F:nucleic acid binding"/>
    <property type="evidence" value="ECO:0007669"/>
    <property type="project" value="InterPro"/>
</dbReference>
<dbReference type="Pfam" id="PF01612">
    <property type="entry name" value="DNA_pol_A_exo1"/>
    <property type="match status" value="1"/>
</dbReference>
<evidence type="ECO:0000256" key="2">
    <source>
        <dbReference type="ARBA" id="ARBA00022723"/>
    </source>
</evidence>
<dbReference type="InterPro" id="IPR002562">
    <property type="entry name" value="3'-5'_exonuclease_dom"/>
</dbReference>
<evidence type="ECO:0000256" key="1">
    <source>
        <dbReference type="ARBA" id="ARBA00022722"/>
    </source>
</evidence>
<evidence type="ECO:0000313" key="10">
    <source>
        <dbReference type="Proteomes" id="UP000823661"/>
    </source>
</evidence>
<keyword evidence="1" id="KW-0540">Nuclease</keyword>
<accession>A0A9D9EYZ7</accession>
<evidence type="ECO:0000259" key="8">
    <source>
        <dbReference type="SMART" id="SM00474"/>
    </source>
</evidence>
<proteinExistence type="predicted"/>
<gene>
    <name evidence="9" type="ORF">IAC06_05330</name>
</gene>
<organism evidence="9 10">
    <name type="scientific">Candidatus Cryptobacteroides intestinavium</name>
    <dbReference type="NCBI Taxonomy" id="2840766"/>
    <lineage>
        <taxon>Bacteria</taxon>
        <taxon>Pseudomonadati</taxon>
        <taxon>Bacteroidota</taxon>
        <taxon>Bacteroidia</taxon>
        <taxon>Bacteroidales</taxon>
        <taxon>Candidatus Cryptobacteroides</taxon>
    </lineage>
</organism>
<evidence type="ECO:0000256" key="7">
    <source>
        <dbReference type="ARBA" id="ARBA00042761"/>
    </source>
</evidence>
<dbReference type="SMART" id="SM00474">
    <property type="entry name" value="35EXOc"/>
    <property type="match status" value="1"/>
</dbReference>
<reference evidence="9" key="1">
    <citation type="submission" date="2020-10" db="EMBL/GenBank/DDBJ databases">
        <authorList>
            <person name="Gilroy R."/>
        </authorList>
    </citation>
    <scope>NUCLEOTIDE SEQUENCE</scope>
    <source>
        <strain evidence="9">B1-20833</strain>
    </source>
</reference>
<dbReference type="PANTHER" id="PTHR13620:SF109">
    <property type="entry name" value="3'-5' EXONUCLEASE"/>
    <property type="match status" value="1"/>
</dbReference>
<dbReference type="GO" id="GO:0006139">
    <property type="term" value="P:nucleobase-containing compound metabolic process"/>
    <property type="evidence" value="ECO:0007669"/>
    <property type="project" value="InterPro"/>
</dbReference>
<dbReference type="InterPro" id="IPR036397">
    <property type="entry name" value="RNaseH_sf"/>
</dbReference>
<keyword evidence="4 9" id="KW-0269">Exonuclease</keyword>
<keyword evidence="3" id="KW-0378">Hydrolase</keyword>
<sequence>MFISSISQEQLSEMETVAFRGEARVIVSEGPEFSKAIAYLGRQKVIGFDTETRPCFSASQPRYGVSLLQLSGAGKAFLFRIKSLGMHRKLCALLSNPKIIKVGAAVNDDIKGLQKYAMFDPASFVDLQKIVWEWGIRDKSVKKMAAIILGFKISKTQQLSNWEADELSESQIRYAATDAWVCREMFLKLMVTEKNPLTVEI</sequence>
<dbReference type="AlphaFoldDB" id="A0A9D9EYZ7"/>
<dbReference type="PANTHER" id="PTHR13620">
    <property type="entry name" value="3-5 EXONUCLEASE"/>
    <property type="match status" value="1"/>
</dbReference>
<dbReference type="EMBL" id="JADIMI010000051">
    <property type="protein sequence ID" value="MBO8452289.1"/>
    <property type="molecule type" value="Genomic_DNA"/>
</dbReference>
<evidence type="ECO:0000256" key="5">
    <source>
        <dbReference type="ARBA" id="ARBA00022842"/>
    </source>
</evidence>
<dbReference type="Gene3D" id="3.30.420.10">
    <property type="entry name" value="Ribonuclease H-like superfamily/Ribonuclease H"/>
    <property type="match status" value="1"/>
</dbReference>
<dbReference type="SUPFAM" id="SSF53098">
    <property type="entry name" value="Ribonuclease H-like"/>
    <property type="match status" value="1"/>
</dbReference>
<reference evidence="9" key="2">
    <citation type="journal article" date="2021" name="PeerJ">
        <title>Extensive microbial diversity within the chicken gut microbiome revealed by metagenomics and culture.</title>
        <authorList>
            <person name="Gilroy R."/>
            <person name="Ravi A."/>
            <person name="Getino M."/>
            <person name="Pursley I."/>
            <person name="Horton D.L."/>
            <person name="Alikhan N.F."/>
            <person name="Baker D."/>
            <person name="Gharbi K."/>
            <person name="Hall N."/>
            <person name="Watson M."/>
            <person name="Adriaenssens E.M."/>
            <person name="Foster-Nyarko E."/>
            <person name="Jarju S."/>
            <person name="Secka A."/>
            <person name="Antonio M."/>
            <person name="Oren A."/>
            <person name="Chaudhuri R.R."/>
            <person name="La Ragione R."/>
            <person name="Hildebrand F."/>
            <person name="Pallen M.J."/>
        </authorList>
    </citation>
    <scope>NUCLEOTIDE SEQUENCE</scope>
    <source>
        <strain evidence="9">B1-20833</strain>
    </source>
</reference>
<dbReference type="InterPro" id="IPR012337">
    <property type="entry name" value="RNaseH-like_sf"/>
</dbReference>
<dbReference type="GO" id="GO:0046872">
    <property type="term" value="F:metal ion binding"/>
    <property type="evidence" value="ECO:0007669"/>
    <property type="project" value="UniProtKB-KW"/>
</dbReference>
<dbReference type="GO" id="GO:0008408">
    <property type="term" value="F:3'-5' exonuclease activity"/>
    <property type="evidence" value="ECO:0007669"/>
    <property type="project" value="InterPro"/>
</dbReference>
<keyword evidence="2" id="KW-0479">Metal-binding</keyword>
<evidence type="ECO:0000256" key="4">
    <source>
        <dbReference type="ARBA" id="ARBA00022839"/>
    </source>
</evidence>
<evidence type="ECO:0000256" key="3">
    <source>
        <dbReference type="ARBA" id="ARBA00022801"/>
    </source>
</evidence>
<keyword evidence="5" id="KW-0460">Magnesium</keyword>
<feature type="domain" description="3'-5' exonuclease" evidence="8">
    <location>
        <begin position="25"/>
        <end position="194"/>
    </location>
</feature>
<protein>
    <recommendedName>
        <fullName evidence="6">3'-5' exonuclease</fullName>
    </recommendedName>
    <alternativeName>
        <fullName evidence="7">Werner Syndrome-like exonuclease</fullName>
    </alternativeName>
</protein>
<dbReference type="CDD" id="cd06141">
    <property type="entry name" value="WRN_exo"/>
    <property type="match status" value="1"/>
</dbReference>
<evidence type="ECO:0000313" key="9">
    <source>
        <dbReference type="EMBL" id="MBO8452289.1"/>
    </source>
</evidence>
<dbReference type="Proteomes" id="UP000823661">
    <property type="component" value="Unassembled WGS sequence"/>
</dbReference>
<comment type="caution">
    <text evidence="9">The sequence shown here is derived from an EMBL/GenBank/DDBJ whole genome shotgun (WGS) entry which is preliminary data.</text>
</comment>
<name>A0A9D9EYZ7_9BACT</name>
<evidence type="ECO:0000256" key="6">
    <source>
        <dbReference type="ARBA" id="ARBA00040531"/>
    </source>
</evidence>